<accession>A0ABV2BWU5</accession>
<dbReference type="InterPro" id="IPR006685">
    <property type="entry name" value="MscS_channel_2nd"/>
</dbReference>
<proteinExistence type="inferred from homology"/>
<dbReference type="PANTHER" id="PTHR30221:SF1">
    <property type="entry name" value="SMALL-CONDUCTANCE MECHANOSENSITIVE CHANNEL"/>
    <property type="match status" value="1"/>
</dbReference>
<comment type="similarity">
    <text evidence="2 7">Belongs to the MscS (TC 1.A.23) family.</text>
</comment>
<dbReference type="EMBL" id="JBEVCJ010000021">
    <property type="protein sequence ID" value="MET1256408.1"/>
    <property type="molecule type" value="Genomic_DNA"/>
</dbReference>
<reference evidence="10 11" key="1">
    <citation type="submission" date="2024-06" db="EMBL/GenBank/DDBJ databases">
        <authorList>
            <person name="Li F."/>
        </authorList>
    </citation>
    <scope>NUCLEOTIDE SEQUENCE [LARGE SCALE GENOMIC DNA]</scope>
    <source>
        <strain evidence="10 11">GXAS 311</strain>
    </source>
</reference>
<comment type="caution">
    <text evidence="10">The sequence shown here is derived from an EMBL/GenBank/DDBJ whole genome shotgun (WGS) entry which is preliminary data.</text>
</comment>
<dbReference type="RefSeq" id="WP_353896994.1">
    <property type="nucleotide sequence ID" value="NZ_JBEVCJ010000021.1"/>
</dbReference>
<organism evidence="10 11">
    <name type="scientific">Aliikangiella maris</name>
    <dbReference type="NCBI Taxonomy" id="3162458"/>
    <lineage>
        <taxon>Bacteria</taxon>
        <taxon>Pseudomonadati</taxon>
        <taxon>Pseudomonadota</taxon>
        <taxon>Gammaproteobacteria</taxon>
        <taxon>Oceanospirillales</taxon>
        <taxon>Pleioneaceae</taxon>
        <taxon>Aliikangiella</taxon>
    </lineage>
</organism>
<comment type="caution">
    <text evidence="7">Lacks conserved residue(s) required for the propagation of feature annotation.</text>
</comment>
<feature type="domain" description="Mechanosensitive ion channel MscS C-terminal" evidence="9">
    <location>
        <begin position="184"/>
        <end position="265"/>
    </location>
</feature>
<feature type="transmembrane region" description="Helical" evidence="7">
    <location>
        <begin position="95"/>
        <end position="114"/>
    </location>
</feature>
<evidence type="ECO:0000256" key="6">
    <source>
        <dbReference type="ARBA" id="ARBA00023136"/>
    </source>
</evidence>
<evidence type="ECO:0000313" key="10">
    <source>
        <dbReference type="EMBL" id="MET1256408.1"/>
    </source>
</evidence>
<evidence type="ECO:0000256" key="1">
    <source>
        <dbReference type="ARBA" id="ARBA00004651"/>
    </source>
</evidence>
<keyword evidence="7" id="KW-0813">Transport</keyword>
<feature type="transmembrane region" description="Helical" evidence="7">
    <location>
        <begin position="67"/>
        <end position="89"/>
    </location>
</feature>
<keyword evidence="7" id="KW-0407">Ion channel</keyword>
<evidence type="ECO:0000256" key="3">
    <source>
        <dbReference type="ARBA" id="ARBA00022475"/>
    </source>
</evidence>
<evidence type="ECO:0000256" key="2">
    <source>
        <dbReference type="ARBA" id="ARBA00008017"/>
    </source>
</evidence>
<keyword evidence="11" id="KW-1185">Reference proteome</keyword>
<dbReference type="Pfam" id="PF00924">
    <property type="entry name" value="MS_channel_2nd"/>
    <property type="match status" value="1"/>
</dbReference>
<dbReference type="Proteomes" id="UP001548189">
    <property type="component" value="Unassembled WGS sequence"/>
</dbReference>
<dbReference type="InterPro" id="IPR049278">
    <property type="entry name" value="MS_channel_C"/>
</dbReference>
<gene>
    <name evidence="10" type="ORF">ABVT43_14805</name>
</gene>
<evidence type="ECO:0000256" key="7">
    <source>
        <dbReference type="RuleBase" id="RU369025"/>
    </source>
</evidence>
<dbReference type="Gene3D" id="3.30.70.100">
    <property type="match status" value="1"/>
</dbReference>
<dbReference type="InterPro" id="IPR011066">
    <property type="entry name" value="MscS_channel_C_sf"/>
</dbReference>
<dbReference type="InterPro" id="IPR010920">
    <property type="entry name" value="LSM_dom_sf"/>
</dbReference>
<dbReference type="PANTHER" id="PTHR30221">
    <property type="entry name" value="SMALL-CONDUCTANCE MECHANOSENSITIVE CHANNEL"/>
    <property type="match status" value="1"/>
</dbReference>
<dbReference type="Gene3D" id="2.30.30.60">
    <property type="match status" value="1"/>
</dbReference>
<comment type="subunit">
    <text evidence="7">Homoheptamer.</text>
</comment>
<feature type="transmembrane region" description="Helical" evidence="7">
    <location>
        <begin position="26"/>
        <end position="47"/>
    </location>
</feature>
<sequence>MQQNIDQELAQLQAVYDTVINFFVNYSFQLLGALIVLLIGLLIANRVAKVVLRICENKNIDVTLSRFISNLAKILVVIMVVIICLNKIGISVAPFLAAVGAISLGAGLAVQGLLSNYSAGLNIILTRPFVVGDTIKVQGESGQVKDILLAHTILVTEDGVEITIPNKHIVGEILHNSKALTLLELSVGIAYGSDLNRVCDILEAVMAKHPLVEQHKKPLVGIAEFGDSSVNLEIRVWVASNQINAARFAINQTIWDTLKQHQVEIPFPQREVRLINN</sequence>
<keyword evidence="7" id="KW-0406">Ion transport</keyword>
<evidence type="ECO:0000256" key="4">
    <source>
        <dbReference type="ARBA" id="ARBA00022692"/>
    </source>
</evidence>
<keyword evidence="4 7" id="KW-0812">Transmembrane</keyword>
<dbReference type="InterPro" id="IPR011014">
    <property type="entry name" value="MscS_channel_TM-2"/>
</dbReference>
<dbReference type="SUPFAM" id="SSF82689">
    <property type="entry name" value="Mechanosensitive channel protein MscS (YggB), C-terminal domain"/>
    <property type="match status" value="1"/>
</dbReference>
<evidence type="ECO:0000259" key="9">
    <source>
        <dbReference type="Pfam" id="PF21082"/>
    </source>
</evidence>
<dbReference type="InterPro" id="IPR045275">
    <property type="entry name" value="MscS_archaea/bacteria_type"/>
</dbReference>
<comment type="function">
    <text evidence="7">Mechanosensitive channel that participates in the regulation of osmotic pressure changes within the cell, opening in response to stretch forces in the membrane lipid bilayer, without the need for other proteins. Contributes to normal resistance to hypoosmotic shock. Forms an ion channel of 1.0 nanosiemens conductance with a slight preference for anions.</text>
</comment>
<dbReference type="Pfam" id="PF05552">
    <property type="entry name" value="MS_channel_1st_1"/>
    <property type="match status" value="1"/>
</dbReference>
<name>A0ABV2BWU5_9GAMM</name>
<comment type="subcellular location">
    <subcellularLocation>
        <location evidence="7">Cell inner membrane</location>
        <topology evidence="7">Multi-pass membrane protein</topology>
    </subcellularLocation>
    <subcellularLocation>
        <location evidence="1">Cell membrane</location>
        <topology evidence="1">Multi-pass membrane protein</topology>
    </subcellularLocation>
</comment>
<evidence type="ECO:0000259" key="8">
    <source>
        <dbReference type="Pfam" id="PF00924"/>
    </source>
</evidence>
<dbReference type="InterPro" id="IPR008910">
    <property type="entry name" value="MSC_TM_helix"/>
</dbReference>
<dbReference type="SUPFAM" id="SSF82861">
    <property type="entry name" value="Mechanosensitive channel protein MscS (YggB), transmembrane region"/>
    <property type="match status" value="1"/>
</dbReference>
<keyword evidence="7" id="KW-0997">Cell inner membrane</keyword>
<protein>
    <recommendedName>
        <fullName evidence="7">Small-conductance mechanosensitive channel</fullName>
    </recommendedName>
</protein>
<keyword evidence="3" id="KW-1003">Cell membrane</keyword>
<dbReference type="Pfam" id="PF21082">
    <property type="entry name" value="MS_channel_3rd"/>
    <property type="match status" value="1"/>
</dbReference>
<keyword evidence="6 7" id="KW-0472">Membrane</keyword>
<feature type="domain" description="Mechanosensitive ion channel MscS" evidence="8">
    <location>
        <begin position="113"/>
        <end position="177"/>
    </location>
</feature>
<dbReference type="SUPFAM" id="SSF50182">
    <property type="entry name" value="Sm-like ribonucleoproteins"/>
    <property type="match status" value="1"/>
</dbReference>
<keyword evidence="5 7" id="KW-1133">Transmembrane helix</keyword>
<dbReference type="InterPro" id="IPR023408">
    <property type="entry name" value="MscS_beta-dom_sf"/>
</dbReference>
<dbReference type="Gene3D" id="1.10.287.1260">
    <property type="match status" value="1"/>
</dbReference>
<evidence type="ECO:0000313" key="11">
    <source>
        <dbReference type="Proteomes" id="UP001548189"/>
    </source>
</evidence>
<evidence type="ECO:0000256" key="5">
    <source>
        <dbReference type="ARBA" id="ARBA00022989"/>
    </source>
</evidence>